<dbReference type="SUPFAM" id="SSF57184">
    <property type="entry name" value="Growth factor receptor domain"/>
    <property type="match status" value="3"/>
</dbReference>
<evidence type="ECO:0000313" key="6">
    <source>
        <dbReference type="Proteomes" id="UP001165065"/>
    </source>
</evidence>
<gene>
    <name evidence="5" type="ORF">TrCOL_g9401</name>
</gene>
<evidence type="ECO:0000259" key="4">
    <source>
        <dbReference type="Pfam" id="PF07699"/>
    </source>
</evidence>
<keyword evidence="2" id="KW-0812">Transmembrane</keyword>
<name>A0A9W7GME4_9STRA</name>
<dbReference type="CDD" id="cd00603">
    <property type="entry name" value="IPT_PCSR"/>
    <property type="match status" value="1"/>
</dbReference>
<feature type="domain" description="Tyrosine-protein kinase ephrin type A/B receptor-like" evidence="4">
    <location>
        <begin position="316"/>
        <end position="366"/>
    </location>
</feature>
<evidence type="ECO:0000313" key="5">
    <source>
        <dbReference type="EMBL" id="GMI48367.1"/>
    </source>
</evidence>
<evidence type="ECO:0000256" key="1">
    <source>
        <dbReference type="SAM" id="MobiDB-lite"/>
    </source>
</evidence>
<dbReference type="Pfam" id="PF01833">
    <property type="entry name" value="TIG"/>
    <property type="match status" value="2"/>
</dbReference>
<reference evidence="6" key="1">
    <citation type="journal article" date="2023" name="Commun. Biol.">
        <title>Genome analysis of Parmales, the sister group of diatoms, reveals the evolutionary specialization of diatoms from phago-mixotrophs to photoautotrophs.</title>
        <authorList>
            <person name="Ban H."/>
            <person name="Sato S."/>
            <person name="Yoshikawa S."/>
            <person name="Yamada K."/>
            <person name="Nakamura Y."/>
            <person name="Ichinomiya M."/>
            <person name="Sato N."/>
            <person name="Blanc-Mathieu R."/>
            <person name="Endo H."/>
            <person name="Kuwata A."/>
            <person name="Ogata H."/>
        </authorList>
    </citation>
    <scope>NUCLEOTIDE SEQUENCE [LARGE SCALE GENOMIC DNA]</scope>
</reference>
<dbReference type="EMBL" id="BRYA01000388">
    <property type="protein sequence ID" value="GMI48367.1"/>
    <property type="molecule type" value="Genomic_DNA"/>
</dbReference>
<feature type="transmembrane region" description="Helical" evidence="2">
    <location>
        <begin position="1079"/>
        <end position="1097"/>
    </location>
</feature>
<dbReference type="Pfam" id="PF07699">
    <property type="entry name" value="Ephrin_rec_like"/>
    <property type="match status" value="3"/>
</dbReference>
<dbReference type="OrthoDB" id="5950997at2759"/>
<dbReference type="InterPro" id="IPR002909">
    <property type="entry name" value="IPT_dom"/>
</dbReference>
<feature type="transmembrane region" description="Helical" evidence="2">
    <location>
        <begin position="1265"/>
        <end position="1287"/>
    </location>
</feature>
<feature type="region of interest" description="Disordered" evidence="1">
    <location>
        <begin position="1485"/>
        <end position="1536"/>
    </location>
</feature>
<sequence>MFSAASETCPATVIQTTVDWNAALDCMCSGSIALSIETDLPSIGLKDDSTVDAFSDGYDKLNFLSRSEGGDTFMDLTLTGSNEDVKLSPASGTLFHGDAADPANAVFTVMSTGGQASLTLRLLNFEGFKTKFGVIRAQNARVTLTMVNFNLNVASSYGGSVLSLLDGSIATLSHCDLIDNEGFEGGRWGSILVGGGASSGATATFIAVPASSDPAPGSTLTMTGCRLNSGGLTLTNHRDLCVLDKSTSVSDVKPQISVSTCSEGHARETSSAPKEILAIRTETSNNPDLESAGFTSESINNGGKIRSWTCSPCELGYYRDDSVDNCRMCPTGTYGTGTALTSSDDCGRCPLGESTAGSIATSVSDCTMCLAGTASKNPESGCEDCLPGSYSDSDGSQTCTECEVGKSSSESAATSCTNCEAGKFSKETRSTQCSDCPSGRYGNSEGGVNPVNDCVQCQPGKYSTGGGTECASCDVGSVAEKAGSVKCDMCRAGMIPNTQNTTCLTCEIGTYAARGETECSACAANEVAPKAGSAKCEMCEDDEYVGGPINQDCLGIEVNIVDIPSVVNTEGGAVIVVRGSGLDTNVDFIVTVGGTVCAPRSKTSSSITCTVPEGVGENNAIVVQHPDRPMLSVTSPTTLTYAAPMVSTIAGCREDSGSTTKGCPTIGNVTVTITGNNFGSSGSIVQIGGTICDNVVHSSSNPHGELTCVLPAGVGEMLSVSVTAGGQIGEKNLLTFMKPTVVAIEGCPLDENGLMACPRINDGADIILTVTGRNFGPKQSFALIGGVLAEQASMDSEDDPHTVSKIILPNGSGLWQRVSVLQNGGQMGDAVSLLDYEMCEVSTYNKYNRTAGHMTCVVCEAGKYTNQRESMNCNTCPVDHYTDGPNTCLECPDYMQSPAKSSSISSCTCKASFVLDGDKCMCPPGTWLDEGSEMCKPCAMNYYQPNNNIGSCWQCDDWLDGSVTTNVGANSSSMCLCKVNFYNNGNGTCTDCASGMNCTVAGAKLDTLELEEGYWRPSVSSTDIRECPKDDLCTGGEQEEICPEYNRGPYCLICDDGAGGNWESVCHKCDESNEALGQVGMYFGIILAILLVIGFLFKKCVPMKSQKSLQIMFKIVFAGSQILSAIPDVFDIKLPSEFEDFLSEISIINLEIFGQLAASCVASVNFWDILLWTTVLPLIVIVALILCYLVHLTVISTKTVGVAEAKNRAKHIWVSLLFLCTYISYPGASIAIFSVFPCDDIEGKRYLKADYSIRCEGTTYENWRLYSGCMGLVYPLGIPLMYMLLLWRNKGGINPSLRGLKDLDSREKKKQKKMELRDENETVSLLSFLWAAYTPRCWWFEVFECMRRLLMTGGLVFVEQGSVLQVICALCITFLSIFVIAWNKPFVTRRDNLLACFQQVNQYLVLCCVMLVLTNNSQDGGTGSLSIFMIFLYTASGMSMLVIGALEIMNEVGEGQESLKHREHEFNITDYIAHGGKRNSVMAKRTSVGEGGGGGGGGGREGGGGGKEEGEGGMEEIEMTENPMPMKKRGGSGAMV</sequence>
<dbReference type="Gene3D" id="2.10.50.10">
    <property type="entry name" value="Tumor Necrosis Factor Receptor, subunit A, domain 2"/>
    <property type="match status" value="3"/>
</dbReference>
<evidence type="ECO:0008006" key="7">
    <source>
        <dbReference type="Google" id="ProtNLM"/>
    </source>
</evidence>
<keyword evidence="2" id="KW-1133">Transmembrane helix</keyword>
<proteinExistence type="predicted"/>
<keyword evidence="6" id="KW-1185">Reference proteome</keyword>
<accession>A0A9W7GME4</accession>
<feature type="transmembrane region" description="Helical" evidence="2">
    <location>
        <begin position="1212"/>
        <end position="1236"/>
    </location>
</feature>
<protein>
    <recommendedName>
        <fullName evidence="7">Tyrosine-protein kinase ephrin type A/B receptor-like domain-containing protein</fullName>
    </recommendedName>
</protein>
<feature type="domain" description="IPT/TIG" evidence="3">
    <location>
        <begin position="661"/>
        <end position="731"/>
    </location>
</feature>
<dbReference type="Proteomes" id="UP001165065">
    <property type="component" value="Unassembled WGS sequence"/>
</dbReference>
<keyword evidence="2" id="KW-0472">Membrane</keyword>
<feature type="domain" description="Tyrosine-protein kinase ephrin type A/B receptor-like" evidence="4">
    <location>
        <begin position="925"/>
        <end position="975"/>
    </location>
</feature>
<feature type="compositionally biased region" description="Gly residues" evidence="1">
    <location>
        <begin position="1489"/>
        <end position="1505"/>
    </location>
</feature>
<dbReference type="InterPro" id="IPR013783">
    <property type="entry name" value="Ig-like_fold"/>
</dbReference>
<organism evidence="5 6">
    <name type="scientific">Triparma columacea</name>
    <dbReference type="NCBI Taxonomy" id="722753"/>
    <lineage>
        <taxon>Eukaryota</taxon>
        <taxon>Sar</taxon>
        <taxon>Stramenopiles</taxon>
        <taxon>Ochrophyta</taxon>
        <taxon>Bolidophyceae</taxon>
        <taxon>Parmales</taxon>
        <taxon>Triparmaceae</taxon>
        <taxon>Triparma</taxon>
    </lineage>
</organism>
<dbReference type="InterPro" id="IPR011641">
    <property type="entry name" value="Tyr-kin_ephrin_A/B_rcpt-like"/>
</dbReference>
<evidence type="ECO:0000256" key="2">
    <source>
        <dbReference type="SAM" id="Phobius"/>
    </source>
</evidence>
<dbReference type="CDD" id="cd00102">
    <property type="entry name" value="IPT"/>
    <property type="match status" value="1"/>
</dbReference>
<dbReference type="PANTHER" id="PTHR46967:SF2">
    <property type="entry name" value="SUSHI, VON WILLEBRAND FACTOR TYPE A, EGF AND PENTRAXIN DOMAIN-CONTAINING PROTEIN 1-LIKE"/>
    <property type="match status" value="1"/>
</dbReference>
<dbReference type="SUPFAM" id="SSF81296">
    <property type="entry name" value="E set domains"/>
    <property type="match status" value="2"/>
</dbReference>
<feature type="transmembrane region" description="Helical" evidence="2">
    <location>
        <begin position="1425"/>
        <end position="1446"/>
    </location>
</feature>
<dbReference type="Gene3D" id="2.60.40.10">
    <property type="entry name" value="Immunoglobulins"/>
    <property type="match status" value="2"/>
</dbReference>
<dbReference type="InterPro" id="IPR014756">
    <property type="entry name" value="Ig_E-set"/>
</dbReference>
<dbReference type="SMART" id="SM01411">
    <property type="entry name" value="Ephrin_rec_like"/>
    <property type="match status" value="6"/>
</dbReference>
<evidence type="ECO:0000259" key="3">
    <source>
        <dbReference type="Pfam" id="PF01833"/>
    </source>
</evidence>
<dbReference type="PANTHER" id="PTHR46967">
    <property type="entry name" value="INSULIN-LIKE GROWTH FACTOR BINDING PROTEIN,N-TERMINAL"/>
    <property type="match status" value="1"/>
</dbReference>
<feature type="domain" description="IPT/TIG" evidence="3">
    <location>
        <begin position="564"/>
        <end position="641"/>
    </location>
</feature>
<comment type="caution">
    <text evidence="5">The sequence shown here is derived from an EMBL/GenBank/DDBJ whole genome shotgun (WGS) entry which is preliminary data.</text>
</comment>
<feature type="transmembrane region" description="Helical" evidence="2">
    <location>
        <begin position="1362"/>
        <end position="1381"/>
    </location>
</feature>
<feature type="transmembrane region" description="Helical" evidence="2">
    <location>
        <begin position="1393"/>
        <end position="1413"/>
    </location>
</feature>
<feature type="transmembrane region" description="Helical" evidence="2">
    <location>
        <begin position="1169"/>
        <end position="1191"/>
    </location>
</feature>
<feature type="domain" description="Tyrosine-protein kinase ephrin type A/B receptor-like" evidence="4">
    <location>
        <begin position="851"/>
        <end position="885"/>
    </location>
</feature>
<dbReference type="InterPro" id="IPR009030">
    <property type="entry name" value="Growth_fac_rcpt_cys_sf"/>
</dbReference>